<proteinExistence type="inferred from homology"/>
<dbReference type="InterPro" id="IPR036249">
    <property type="entry name" value="Thioredoxin-like_sf"/>
</dbReference>
<sequence length="212" mass="24383">MYTLYGFPNTRSFRVLWALEEAQVNYDYQVVNLYQGEHKQANYLALSPMAKVPLLKTPEGVLAESPAILAYLAAHHGAPLLPDSTDLFVTGKVFEMQSFIACELEQPLWTMAKHTFALPEERRVKKVKETAKWEYERALKVFSSMLNDNAYATGTQFSYADILAVHTLNWAKNANMPCQFDNVKHYCETVMRREAYQRALQKEQEKLASFNK</sequence>
<dbReference type="SUPFAM" id="SSF52833">
    <property type="entry name" value="Thioredoxin-like"/>
    <property type="match status" value="1"/>
</dbReference>
<dbReference type="PROSITE" id="PS50405">
    <property type="entry name" value="GST_CTER"/>
    <property type="match status" value="1"/>
</dbReference>
<dbReference type="CDD" id="cd03046">
    <property type="entry name" value="GST_N_GTT1_like"/>
    <property type="match status" value="1"/>
</dbReference>
<evidence type="ECO:0000259" key="2">
    <source>
        <dbReference type="PROSITE" id="PS50404"/>
    </source>
</evidence>
<dbReference type="InterPro" id="IPR004045">
    <property type="entry name" value="Glutathione_S-Trfase_N"/>
</dbReference>
<dbReference type="Gene3D" id="3.40.30.10">
    <property type="entry name" value="Glutaredoxin"/>
    <property type="match status" value="1"/>
</dbReference>
<accession>A0A3N5ZD70</accession>
<dbReference type="SFLD" id="SFLDG01150">
    <property type="entry name" value="Main.1:_Beta-like"/>
    <property type="match status" value="1"/>
</dbReference>
<feature type="domain" description="GST C-terminal" evidence="3">
    <location>
        <begin position="86"/>
        <end position="210"/>
    </location>
</feature>
<dbReference type="InterPro" id="IPR010987">
    <property type="entry name" value="Glutathione-S-Trfase_C-like"/>
</dbReference>
<dbReference type="InterPro" id="IPR004046">
    <property type="entry name" value="GST_C"/>
</dbReference>
<evidence type="ECO:0000259" key="3">
    <source>
        <dbReference type="PROSITE" id="PS50405"/>
    </source>
</evidence>
<dbReference type="PANTHER" id="PTHR44051:SF8">
    <property type="entry name" value="GLUTATHIONE S-TRANSFERASE GSTA"/>
    <property type="match status" value="1"/>
</dbReference>
<dbReference type="SFLD" id="SFLDS00019">
    <property type="entry name" value="Glutathione_Transferase_(cytos"/>
    <property type="match status" value="1"/>
</dbReference>
<dbReference type="AlphaFoldDB" id="A0A3N5ZD70"/>
<comment type="caution">
    <text evidence="4">The sequence shown here is derived from an EMBL/GenBank/DDBJ whole genome shotgun (WGS) entry which is preliminary data.</text>
</comment>
<protein>
    <submittedName>
        <fullName evidence="4">Glutathione S-transferase family protein</fullName>
    </submittedName>
</protein>
<dbReference type="EMBL" id="RPOK01000001">
    <property type="protein sequence ID" value="RPJ67908.1"/>
    <property type="molecule type" value="Genomic_DNA"/>
</dbReference>
<dbReference type="Proteomes" id="UP000275281">
    <property type="component" value="Unassembled WGS sequence"/>
</dbReference>
<dbReference type="Gene3D" id="1.20.1050.10">
    <property type="match status" value="1"/>
</dbReference>
<dbReference type="InterPro" id="IPR040079">
    <property type="entry name" value="Glutathione_S-Trfase"/>
</dbReference>
<keyword evidence="5" id="KW-1185">Reference proteome</keyword>
<gene>
    <name evidence="4" type="ORF">DRW07_00400</name>
</gene>
<dbReference type="Pfam" id="PF00043">
    <property type="entry name" value="GST_C"/>
    <property type="match status" value="1"/>
</dbReference>
<dbReference type="PANTHER" id="PTHR44051">
    <property type="entry name" value="GLUTATHIONE S-TRANSFERASE-RELATED"/>
    <property type="match status" value="1"/>
</dbReference>
<name>A0A3N5ZD70_9ALTE</name>
<organism evidence="4 5">
    <name type="scientific">Alteromonas sediminis</name>
    <dbReference type="NCBI Taxonomy" id="2259342"/>
    <lineage>
        <taxon>Bacteria</taxon>
        <taxon>Pseudomonadati</taxon>
        <taxon>Pseudomonadota</taxon>
        <taxon>Gammaproteobacteria</taxon>
        <taxon>Alteromonadales</taxon>
        <taxon>Alteromonadaceae</taxon>
        <taxon>Alteromonas/Salinimonas group</taxon>
        <taxon>Alteromonas</taxon>
    </lineage>
</organism>
<dbReference type="GO" id="GO:0016740">
    <property type="term" value="F:transferase activity"/>
    <property type="evidence" value="ECO:0007669"/>
    <property type="project" value="UniProtKB-KW"/>
</dbReference>
<dbReference type="Pfam" id="PF02798">
    <property type="entry name" value="GST_N"/>
    <property type="match status" value="1"/>
</dbReference>
<dbReference type="SUPFAM" id="SSF47616">
    <property type="entry name" value="GST C-terminal domain-like"/>
    <property type="match status" value="1"/>
</dbReference>
<comment type="similarity">
    <text evidence="1">Belongs to the GST superfamily.</text>
</comment>
<evidence type="ECO:0000313" key="4">
    <source>
        <dbReference type="EMBL" id="RPJ67908.1"/>
    </source>
</evidence>
<evidence type="ECO:0000313" key="5">
    <source>
        <dbReference type="Proteomes" id="UP000275281"/>
    </source>
</evidence>
<feature type="domain" description="GST N-terminal" evidence="2">
    <location>
        <begin position="1"/>
        <end position="80"/>
    </location>
</feature>
<evidence type="ECO:0000256" key="1">
    <source>
        <dbReference type="RuleBase" id="RU003494"/>
    </source>
</evidence>
<dbReference type="OrthoDB" id="5740960at2"/>
<reference evidence="4 5" key="1">
    <citation type="submission" date="2018-11" db="EMBL/GenBank/DDBJ databases">
        <authorList>
            <person name="Ye M.-Q."/>
            <person name="Du Z.-J."/>
        </authorList>
    </citation>
    <scope>NUCLEOTIDE SEQUENCE [LARGE SCALE GENOMIC DNA]</scope>
    <source>
        <strain evidence="4 5">U0105</strain>
    </source>
</reference>
<keyword evidence="4" id="KW-0808">Transferase</keyword>
<dbReference type="InterPro" id="IPR036282">
    <property type="entry name" value="Glutathione-S-Trfase_C_sf"/>
</dbReference>
<dbReference type="RefSeq" id="WP_124025911.1">
    <property type="nucleotide sequence ID" value="NZ_JBHRSN010000005.1"/>
</dbReference>
<dbReference type="PROSITE" id="PS50404">
    <property type="entry name" value="GST_NTER"/>
    <property type="match status" value="1"/>
</dbReference>
<dbReference type="SFLD" id="SFLDG00358">
    <property type="entry name" value="Main_(cytGST)"/>
    <property type="match status" value="1"/>
</dbReference>